<protein>
    <recommendedName>
        <fullName evidence="1">Restriction endonuclease AspBHI N-terminal domain-containing protein</fullName>
    </recommendedName>
</protein>
<dbReference type="EMBL" id="SHLD01000001">
    <property type="protein sequence ID" value="RZU73633.1"/>
    <property type="molecule type" value="Genomic_DNA"/>
</dbReference>
<comment type="caution">
    <text evidence="2">The sequence shown here is derived from an EMBL/GenBank/DDBJ whole genome shotgun (WGS) entry which is preliminary data.</text>
</comment>
<dbReference type="Proteomes" id="UP000294114">
    <property type="component" value="Unassembled WGS sequence"/>
</dbReference>
<dbReference type="InterPro" id="IPR041409">
    <property type="entry name" value="RE_AspBHI_N"/>
</dbReference>
<evidence type="ECO:0000313" key="3">
    <source>
        <dbReference type="Proteomes" id="UP000294114"/>
    </source>
</evidence>
<evidence type="ECO:0000259" key="1">
    <source>
        <dbReference type="Pfam" id="PF18062"/>
    </source>
</evidence>
<dbReference type="Gene3D" id="2.30.280.20">
    <property type="match status" value="1"/>
</dbReference>
<dbReference type="OrthoDB" id="3010308at2"/>
<dbReference type="Pfam" id="PF18062">
    <property type="entry name" value="RE_AspBHI_N"/>
    <property type="match status" value="1"/>
</dbReference>
<proteinExistence type="predicted"/>
<dbReference type="AlphaFoldDB" id="A0A4Q8B9F4"/>
<reference evidence="2 3" key="1">
    <citation type="submission" date="2019-02" db="EMBL/GenBank/DDBJ databases">
        <title>Sequencing the genomes of 1000 actinobacteria strains.</title>
        <authorList>
            <person name="Klenk H.-P."/>
        </authorList>
    </citation>
    <scope>NUCLEOTIDE SEQUENCE [LARGE SCALE GENOMIC DNA]</scope>
    <source>
        <strain evidence="2 3">DSM 45612</strain>
    </source>
</reference>
<sequence length="255" mass="28344">MKPRIVRTHDILRYARDASPHEETLDGYLNYYFVTSSPDGSLPRIQLERGINAPANVHGPDGVRRPVVALRSSPWKAGHATNPWYDEFDLNHGRVRYYGDHKATTPGSLGTTAGNKALIEAWPLFAATSIKDRLLAPPLLLFRSVTVERDGQALVKGHVEFCGVGIIQSLEQVVQQDGNTGGSFPNLALDIAVVDASDRGDAFDMRWIDDRRNPDLDSLQANRYAPLSWSRWVREGNHAFPQIQRSVIPPPRTGS</sequence>
<dbReference type="RefSeq" id="WP_130332294.1">
    <property type="nucleotide sequence ID" value="NZ_SHLD01000001.1"/>
</dbReference>
<name>A0A4Q8B9F4_9ACTN</name>
<keyword evidence="3" id="KW-1185">Reference proteome</keyword>
<feature type="domain" description="Restriction endonuclease AspBHI N-terminal" evidence="1">
    <location>
        <begin position="70"/>
        <end position="236"/>
    </location>
</feature>
<evidence type="ECO:0000313" key="2">
    <source>
        <dbReference type="EMBL" id="RZU73633.1"/>
    </source>
</evidence>
<accession>A0A4Q8B9F4</accession>
<gene>
    <name evidence="2" type="ORF">EV384_2050</name>
</gene>
<organism evidence="2 3">
    <name type="scientific">Micromonospora kangleipakensis</name>
    <dbReference type="NCBI Taxonomy" id="1077942"/>
    <lineage>
        <taxon>Bacteria</taxon>
        <taxon>Bacillati</taxon>
        <taxon>Actinomycetota</taxon>
        <taxon>Actinomycetes</taxon>
        <taxon>Micromonosporales</taxon>
        <taxon>Micromonosporaceae</taxon>
        <taxon>Micromonospora</taxon>
    </lineage>
</organism>